<dbReference type="Proteomes" id="UP000217103">
    <property type="component" value="Unassembled WGS sequence"/>
</dbReference>
<dbReference type="GO" id="GO:0042602">
    <property type="term" value="F:riboflavin reductase (NADPH) activity"/>
    <property type="evidence" value="ECO:0007669"/>
    <property type="project" value="TreeGrafter"/>
</dbReference>
<proteinExistence type="predicted"/>
<dbReference type="GO" id="GO:0004074">
    <property type="term" value="F:biliverdin reductase [NAD(P)H] activity"/>
    <property type="evidence" value="ECO:0007669"/>
    <property type="project" value="TreeGrafter"/>
</dbReference>
<dbReference type="InterPro" id="IPR016040">
    <property type="entry name" value="NAD(P)-bd_dom"/>
</dbReference>
<keyword evidence="3" id="KW-1185">Reference proteome</keyword>
<gene>
    <name evidence="2" type="ORF">SAMN04489764_0951</name>
</gene>
<protein>
    <submittedName>
        <fullName evidence="2">Putative NADH-flavin reductase</fullName>
    </submittedName>
</protein>
<accession>A0A1H1BGL2</accession>
<sequence length="209" mass="21963">MSANNGNPNHRIVIFGATGRTGRLAVAQAVREGHEVVAFTRGTRPPDSASAVVTGDPRDHRAVCEALEGADAVISTLPGGNRRDPHLAAEVTGTIVNAMTELGVRRLVVTSAYPIVADRPKLPIALLRLLLATPYADVAAMERIVSSSDLDWTIVRLNRLTDGPATGDLQVSCGLLARPRSLSRADAAALLVRTARDPALIRTAVNVGG</sequence>
<evidence type="ECO:0000259" key="1">
    <source>
        <dbReference type="Pfam" id="PF13460"/>
    </source>
</evidence>
<feature type="domain" description="NAD(P)-binding" evidence="1">
    <location>
        <begin position="16"/>
        <end position="198"/>
    </location>
</feature>
<dbReference type="STRING" id="35622.SAMN04489764_0951"/>
<dbReference type="Pfam" id="PF13460">
    <property type="entry name" value="NAD_binding_10"/>
    <property type="match status" value="1"/>
</dbReference>
<dbReference type="PANTHER" id="PTHR43355:SF2">
    <property type="entry name" value="FLAVIN REDUCTASE (NADPH)"/>
    <property type="match status" value="1"/>
</dbReference>
<dbReference type="SUPFAM" id="SSF51735">
    <property type="entry name" value="NAD(P)-binding Rossmann-fold domains"/>
    <property type="match status" value="1"/>
</dbReference>
<dbReference type="RefSeq" id="WP_093257943.1">
    <property type="nucleotide sequence ID" value="NZ_FNKK01000002.1"/>
</dbReference>
<reference evidence="2 3" key="1">
    <citation type="submission" date="2016-10" db="EMBL/GenBank/DDBJ databases">
        <authorList>
            <person name="de Groot N.N."/>
        </authorList>
    </citation>
    <scope>NUCLEOTIDE SEQUENCE [LARGE SCALE GENOMIC DNA]</scope>
    <source>
        <strain evidence="2 3">DSM 43794</strain>
    </source>
</reference>
<dbReference type="EMBL" id="FNKK01000002">
    <property type="protein sequence ID" value="SDQ50890.1"/>
    <property type="molecule type" value="Genomic_DNA"/>
</dbReference>
<dbReference type="OrthoDB" id="7941246at2"/>
<dbReference type="PANTHER" id="PTHR43355">
    <property type="entry name" value="FLAVIN REDUCTASE (NADPH)"/>
    <property type="match status" value="1"/>
</dbReference>
<dbReference type="InterPro" id="IPR051606">
    <property type="entry name" value="Polyketide_Oxido-like"/>
</dbReference>
<evidence type="ECO:0000313" key="2">
    <source>
        <dbReference type="EMBL" id="SDQ50890.1"/>
    </source>
</evidence>
<organism evidence="2 3">
    <name type="scientific">Thermostaphylospora chromogena</name>
    <dbReference type="NCBI Taxonomy" id="35622"/>
    <lineage>
        <taxon>Bacteria</taxon>
        <taxon>Bacillati</taxon>
        <taxon>Actinomycetota</taxon>
        <taxon>Actinomycetes</taxon>
        <taxon>Streptosporangiales</taxon>
        <taxon>Thermomonosporaceae</taxon>
        <taxon>Thermostaphylospora</taxon>
    </lineage>
</organism>
<name>A0A1H1BGL2_9ACTN</name>
<evidence type="ECO:0000313" key="3">
    <source>
        <dbReference type="Proteomes" id="UP000217103"/>
    </source>
</evidence>
<dbReference type="InterPro" id="IPR036291">
    <property type="entry name" value="NAD(P)-bd_dom_sf"/>
</dbReference>
<dbReference type="Gene3D" id="3.40.50.720">
    <property type="entry name" value="NAD(P)-binding Rossmann-like Domain"/>
    <property type="match status" value="1"/>
</dbReference>
<dbReference type="AlphaFoldDB" id="A0A1H1BGL2"/>